<dbReference type="EMBL" id="PKPP01007894">
    <property type="protein sequence ID" value="PWA52150.1"/>
    <property type="molecule type" value="Genomic_DNA"/>
</dbReference>
<evidence type="ECO:0000259" key="2">
    <source>
        <dbReference type="PROSITE" id="PS50102"/>
    </source>
</evidence>
<reference evidence="3 4" key="1">
    <citation type="journal article" date="2018" name="Mol. Plant">
        <title>The genome of Artemisia annua provides insight into the evolution of Asteraceae family and artemisinin biosynthesis.</title>
        <authorList>
            <person name="Shen Q."/>
            <person name="Zhang L."/>
            <person name="Liao Z."/>
            <person name="Wang S."/>
            <person name="Yan T."/>
            <person name="Shi P."/>
            <person name="Liu M."/>
            <person name="Fu X."/>
            <person name="Pan Q."/>
            <person name="Wang Y."/>
            <person name="Lv Z."/>
            <person name="Lu X."/>
            <person name="Zhang F."/>
            <person name="Jiang W."/>
            <person name="Ma Y."/>
            <person name="Chen M."/>
            <person name="Hao X."/>
            <person name="Li L."/>
            <person name="Tang Y."/>
            <person name="Lv G."/>
            <person name="Zhou Y."/>
            <person name="Sun X."/>
            <person name="Brodelius P.E."/>
            <person name="Rose J.K.C."/>
            <person name="Tang K."/>
        </authorList>
    </citation>
    <scope>NUCLEOTIDE SEQUENCE [LARGE SCALE GENOMIC DNA]</scope>
    <source>
        <strain evidence="4">cv. Huhao1</strain>
        <tissue evidence="3">Leaf</tissue>
    </source>
</reference>
<dbReference type="AlphaFoldDB" id="A0A2U1LT30"/>
<dbReference type="InterPro" id="IPR012677">
    <property type="entry name" value="Nucleotide-bd_a/b_plait_sf"/>
</dbReference>
<dbReference type="InterPro" id="IPR035979">
    <property type="entry name" value="RBD_domain_sf"/>
</dbReference>
<dbReference type="InterPro" id="IPR006509">
    <property type="entry name" value="RBM39_SF"/>
</dbReference>
<gene>
    <name evidence="3" type="ORF">CTI12_AA457440</name>
</gene>
<dbReference type="PROSITE" id="PS50102">
    <property type="entry name" value="RRM"/>
    <property type="match status" value="1"/>
</dbReference>
<dbReference type="Proteomes" id="UP000245207">
    <property type="component" value="Unassembled WGS sequence"/>
</dbReference>
<keyword evidence="4" id="KW-1185">Reference proteome</keyword>
<dbReference type="SMART" id="SM00360">
    <property type="entry name" value="RRM"/>
    <property type="match status" value="1"/>
</dbReference>
<feature type="domain" description="RRM" evidence="2">
    <location>
        <begin position="26"/>
        <end position="103"/>
    </location>
</feature>
<accession>A0A2U1LT30</accession>
<evidence type="ECO:0000256" key="1">
    <source>
        <dbReference type="PROSITE-ProRule" id="PRU00176"/>
    </source>
</evidence>
<dbReference type="GO" id="GO:0003723">
    <property type="term" value="F:RNA binding"/>
    <property type="evidence" value="ECO:0007669"/>
    <property type="project" value="UniProtKB-UniRule"/>
</dbReference>
<name>A0A2U1LT30_ARTAN</name>
<dbReference type="Pfam" id="PF00076">
    <property type="entry name" value="RRM_1"/>
    <property type="match status" value="1"/>
</dbReference>
<dbReference type="PANTHER" id="PTHR48036">
    <property type="entry name" value="SPLICING FACTOR (PAD-1), PUTATIVE (AFU_ORTHOLOGUE AFUA_1G15810)-RELATED"/>
    <property type="match status" value="1"/>
</dbReference>
<dbReference type="STRING" id="35608.A0A2U1LT30"/>
<comment type="caution">
    <text evidence="3">The sequence shown here is derived from an EMBL/GenBank/DDBJ whole genome shotgun (WGS) entry which is preliminary data.</text>
</comment>
<dbReference type="GO" id="GO:0006397">
    <property type="term" value="P:mRNA processing"/>
    <property type="evidence" value="ECO:0007669"/>
    <property type="project" value="InterPro"/>
</dbReference>
<protein>
    <submittedName>
        <fullName evidence="3">RNA-binding protein 39</fullName>
    </submittedName>
</protein>
<evidence type="ECO:0000313" key="4">
    <source>
        <dbReference type="Proteomes" id="UP000245207"/>
    </source>
</evidence>
<evidence type="ECO:0000313" key="3">
    <source>
        <dbReference type="EMBL" id="PWA52150.1"/>
    </source>
</evidence>
<proteinExistence type="predicted"/>
<sequence length="128" mass="13648">MVKLPDTEENLVQSTATAVGVAGGARKVYVGNLHCKVTELQLRKVFESFGPVESVKLATDGTGKSKGFGFIQFTRPEDAIVAETLDEQLDFGGQMMKVFAITDQAGMQQMGVNPSDFDDDDGGGLVSN</sequence>
<organism evidence="3 4">
    <name type="scientific">Artemisia annua</name>
    <name type="common">Sweet wormwood</name>
    <dbReference type="NCBI Taxonomy" id="35608"/>
    <lineage>
        <taxon>Eukaryota</taxon>
        <taxon>Viridiplantae</taxon>
        <taxon>Streptophyta</taxon>
        <taxon>Embryophyta</taxon>
        <taxon>Tracheophyta</taxon>
        <taxon>Spermatophyta</taxon>
        <taxon>Magnoliopsida</taxon>
        <taxon>eudicotyledons</taxon>
        <taxon>Gunneridae</taxon>
        <taxon>Pentapetalae</taxon>
        <taxon>asterids</taxon>
        <taxon>campanulids</taxon>
        <taxon>Asterales</taxon>
        <taxon>Asteraceae</taxon>
        <taxon>Asteroideae</taxon>
        <taxon>Anthemideae</taxon>
        <taxon>Artemisiinae</taxon>
        <taxon>Artemisia</taxon>
    </lineage>
</organism>
<dbReference type="InterPro" id="IPR000504">
    <property type="entry name" value="RRM_dom"/>
</dbReference>
<dbReference type="Gene3D" id="3.30.70.330">
    <property type="match status" value="1"/>
</dbReference>
<dbReference type="OrthoDB" id="8123449at2759"/>
<keyword evidence="1" id="KW-0694">RNA-binding</keyword>
<dbReference type="SUPFAM" id="SSF54928">
    <property type="entry name" value="RNA-binding domain, RBD"/>
    <property type="match status" value="1"/>
</dbReference>
<dbReference type="GO" id="GO:0005634">
    <property type="term" value="C:nucleus"/>
    <property type="evidence" value="ECO:0007669"/>
    <property type="project" value="InterPro"/>
</dbReference>